<dbReference type="RefSeq" id="XP_016655116.1">
    <property type="nucleotide sequence ID" value="XM_016799880.1"/>
</dbReference>
<dbReference type="EMBL" id="LK022891">
    <property type="protein sequence ID" value="VTZ71361.1"/>
    <property type="molecule type" value="Genomic_DNA"/>
</dbReference>
<keyword evidence="3" id="KW-1185">Reference proteome</keyword>
<gene>
    <name evidence="2" type="ORF">PCHAS_1468100</name>
</gene>
<proteinExistence type="predicted"/>
<reference evidence="2 3" key="1">
    <citation type="journal article" date="2014" name="BMC Biol.">
        <title>A comprehensive evaluation of rodent malaria parasite genomes and gene expression.</title>
        <authorList>
            <person name="Otto T.D."/>
            <person name="Bohme U."/>
            <person name="Jackson A.P."/>
            <person name="Hunt M."/>
            <person name="Franke-Fayard B."/>
            <person name="Hoeijmakers W.A."/>
            <person name="Religa A.A."/>
            <person name="Robertson L."/>
            <person name="Sanders M."/>
            <person name="Ogun S.A."/>
            <person name="Cunningham D."/>
            <person name="Erhart A."/>
            <person name="Billker O."/>
            <person name="Khan S.M."/>
            <person name="Stunnenberg H.G."/>
            <person name="Langhorne J."/>
            <person name="Holder A.A."/>
            <person name="Waters A.P."/>
            <person name="Newbold C.I."/>
            <person name="Pain A."/>
            <person name="Berriman M."/>
            <person name="Janse C.J."/>
        </authorList>
    </citation>
    <scope>NUCLEOTIDE SEQUENCE [LARGE SCALE GENOMIC DNA]</scope>
    <source>
        <strain evidence="2 3">AS</strain>
    </source>
</reference>
<dbReference type="VEuPathDB" id="PlasmoDB:PCHAS_1468100"/>
<accession>A0A4V0KEL8</accession>
<evidence type="ECO:0000313" key="2">
    <source>
        <dbReference type="EMBL" id="VTZ71361.1"/>
    </source>
</evidence>
<name>A0A4V0KEL8_PLACU</name>
<dbReference type="Pfam" id="PF03805">
    <property type="entry name" value="CLAG"/>
    <property type="match status" value="1"/>
</dbReference>
<dbReference type="InterPro" id="IPR005553">
    <property type="entry name" value="CLAG"/>
</dbReference>
<dbReference type="KEGG" id="pcb:PCHAS_1468100"/>
<dbReference type="OrthoDB" id="369952at2759"/>
<feature type="signal peptide" evidence="1">
    <location>
        <begin position="1"/>
        <end position="24"/>
    </location>
</feature>
<keyword evidence="1" id="KW-0732">Signal</keyword>
<dbReference type="GeneID" id="3493972"/>
<organism evidence="2 3">
    <name type="scientific">Plasmodium chabaudi chabaudi</name>
    <dbReference type="NCBI Taxonomy" id="31271"/>
    <lineage>
        <taxon>Eukaryota</taxon>
        <taxon>Sar</taxon>
        <taxon>Alveolata</taxon>
        <taxon>Apicomplexa</taxon>
        <taxon>Aconoidasida</taxon>
        <taxon>Haemosporida</taxon>
        <taxon>Plasmodiidae</taxon>
        <taxon>Plasmodium</taxon>
        <taxon>Plasmodium (Vinckeia)</taxon>
    </lineage>
</organism>
<evidence type="ECO:0000256" key="1">
    <source>
        <dbReference type="SAM" id="SignalP"/>
    </source>
</evidence>
<feature type="chain" id="PRO_5020353865" evidence="1">
    <location>
        <begin position="25"/>
        <end position="1296"/>
    </location>
</feature>
<evidence type="ECO:0000313" key="3">
    <source>
        <dbReference type="Proteomes" id="UP000071118"/>
    </source>
</evidence>
<sequence length="1296" mass="152284">MVPFPNITKVALIVLGVIIGNAFCRSVEDNVNELKKMIDNKDLYDNLMKLQRELIKSLESDNVKFPKATSESKKYIDTSKFKVIICDDAWNGGDAIECIIPEEQTGLEDIIKYENIAKCEGMKSYTREDSSLIKRKMILIRSLKVAKVMTLSMDLYRETGDLKKALNAVDDVLYGEAGSNNEGKNEVANKTDVYLNMLMHDVDKQKLYEMNDGFFTTDGSFEFGDNLERIARQHRIGLFQLIGPHFPALGHFITLSLANKNYVNFFEKGKGHFISWQKILSFNMSDRFKALDLMCNVEGKYDILNKRRVTYLEQNRKAIFDECNILEFLIHHFNKYQWSLISRTYDDEFKSYYHLEHKDMKEEFFRYMCNGSKKCNIYNSDHFLDNDSDDNKAVLKNVKSFNVDAPFNVKDNFGVFAHNYLNFSPKQIVYMHFYNLSGILNNEIEAYVGSLYLPGYYNAIQLAFDDEVTLKDQFTNLTKCVTSCKAYDKKNKSSNKSKKLTAKEEKIVSKCNICKGAFDIMTLKNEYSLSMVEKFYNYVTKVIEAKSLGSIVINMNIYDEYNNLLSNDLNWYTFLFLLRLTSYKKIHEASVGEAMYYDVKDEDTHVKTMMTDHWYPYYIKRAYTLYVRAHIAPDLLSVLEGLLRPETIEKMKKVVQYVIHVNSFMQLDFFHALNEPPRGTFRRNPVSRDLECQFAEWSKQVASGYFFLHYDNPARRAELYRKPPSQRFVAPKYDELVEIFKKYIQSGYESYFKQRHVKNLIESHDTFNINNKIMMMRDSYELYMKNYKDIIFFAEPFIINKYLSLVPRLRRITERLNFIFHHAPGNSYNFYKYGMIYGFKLNKEYLKEVGEELVYIYKNNKGTFSDVTFLQTLYLLCKKLEGNSGSHRRNDSTSITNIYMFNVSKNYSLLSKEARIKEIDDSMKSKFLAKTLYSVLHTIFSIKMNKQLVELDKYYSKAKFIGLSANQKAYYTYAYAHYGSIIDTITNSLMPLYAKKPITQLRYGKTFIFANHFGFVAQVYGILKLNNMKMLCEHQAIASANNYSIEKKRQFGAKKIFPIVTYFAVLRAYRVYLYPLEYNYWTSEVVFAKKNFFHLTIYYSMHMGTLLWLESSRLFPKPFYDQLQDQTSDMFMQGPPEKRPLHSFTQTHVFDMINLFTYLFSVYNVLRWYAFYTNVIYFIITPVRIFSSYHRPGHTLFANTILEFVKGKTIDPIFKLTNKILRSLKSWGEYNDIMSARLNDRNFKKLIGGKRINAIIPSMAQLVDLDRMTYTMYKDDNVLFEGVSEEEEFLNEKSII</sequence>
<dbReference type="GO" id="GO:0020035">
    <property type="term" value="P:adhesion of symbiont to microvasculature"/>
    <property type="evidence" value="ECO:0007669"/>
    <property type="project" value="InterPro"/>
</dbReference>
<protein>
    <submittedName>
        <fullName evidence="2">Cytoadherence linked asexual protein, putative</fullName>
    </submittedName>
</protein>
<dbReference type="Proteomes" id="UP000071118">
    <property type="component" value="Chromosome 14"/>
</dbReference>